<evidence type="ECO:0000313" key="2">
    <source>
        <dbReference type="Proteomes" id="UP000694397"/>
    </source>
</evidence>
<name>A0A8C9S9G0_SCLFO</name>
<organism evidence="1 2">
    <name type="scientific">Scleropages formosus</name>
    <name type="common">Asian bonytongue</name>
    <name type="synonym">Osteoglossum formosum</name>
    <dbReference type="NCBI Taxonomy" id="113540"/>
    <lineage>
        <taxon>Eukaryota</taxon>
        <taxon>Metazoa</taxon>
        <taxon>Chordata</taxon>
        <taxon>Craniata</taxon>
        <taxon>Vertebrata</taxon>
        <taxon>Euteleostomi</taxon>
        <taxon>Actinopterygii</taxon>
        <taxon>Neopterygii</taxon>
        <taxon>Teleostei</taxon>
        <taxon>Osteoglossocephala</taxon>
        <taxon>Osteoglossomorpha</taxon>
        <taxon>Osteoglossiformes</taxon>
        <taxon>Osteoglossidae</taxon>
        <taxon>Scleropages</taxon>
    </lineage>
</organism>
<protein>
    <submittedName>
        <fullName evidence="1">Uncharacterized protein</fullName>
    </submittedName>
</protein>
<evidence type="ECO:0000313" key="1">
    <source>
        <dbReference type="Ensembl" id="ENSSFOP00015028594.2"/>
    </source>
</evidence>
<proteinExistence type="predicted"/>
<reference evidence="1" key="3">
    <citation type="submission" date="2025-09" db="UniProtKB">
        <authorList>
            <consortium name="Ensembl"/>
        </authorList>
    </citation>
    <scope>IDENTIFICATION</scope>
</reference>
<dbReference type="Proteomes" id="UP000694397">
    <property type="component" value="Chromosome 20"/>
</dbReference>
<dbReference type="OrthoDB" id="8962242at2759"/>
<sequence length="259" mass="28788">MYNRVNKNAPHQQMEVQIQTWIPQSTDGPRVTMMLSPLLLCQNELGEIGMQLIFLIDAFLLNAVPAFLLGYSESTWDVISEIQPLLFCQILCPTSLQVANRLVVVLQLQMALTQEEVRLYRLAVQLQSMLTVSQGLVILLQFHITDTHNGFTVAHRGLLVLAAEEESIALLFQLLGRSTLFGAACHLLRQPCGARSTLLPYPAPRVSGWAPVTPLSHGACLSLGKRGQRTSFLYNTIQQKVNVTCVISFIKPFQSSLIC</sequence>
<reference evidence="1 2" key="1">
    <citation type="submission" date="2019-04" db="EMBL/GenBank/DDBJ databases">
        <authorList>
            <consortium name="Wellcome Sanger Institute Data Sharing"/>
        </authorList>
    </citation>
    <scope>NUCLEOTIDE SEQUENCE [LARGE SCALE GENOMIC DNA]</scope>
</reference>
<reference evidence="1" key="2">
    <citation type="submission" date="2025-08" db="UniProtKB">
        <authorList>
            <consortium name="Ensembl"/>
        </authorList>
    </citation>
    <scope>IDENTIFICATION</scope>
</reference>
<dbReference type="GeneTree" id="ENSGT00990000204060"/>
<keyword evidence="2" id="KW-1185">Reference proteome</keyword>
<dbReference type="Ensembl" id="ENSSFOT00015028916.2">
    <property type="protein sequence ID" value="ENSSFOP00015028594.2"/>
    <property type="gene ID" value="ENSSFOG00015018358.2"/>
</dbReference>
<dbReference type="AlphaFoldDB" id="A0A8C9S9G0"/>
<accession>A0A8C9S9G0</accession>